<evidence type="ECO:0000256" key="5">
    <source>
        <dbReference type="ARBA" id="ARBA00022643"/>
    </source>
</evidence>
<comment type="catalytic activity">
    <reaction evidence="11">
        <text>a 5,6-dihydrouridine in tRNA + NAD(+) = a uridine in tRNA + NADH + H(+)</text>
        <dbReference type="Rhea" id="RHEA:54452"/>
        <dbReference type="Rhea" id="RHEA-COMP:13339"/>
        <dbReference type="Rhea" id="RHEA-COMP:13887"/>
        <dbReference type="ChEBI" id="CHEBI:15378"/>
        <dbReference type="ChEBI" id="CHEBI:57540"/>
        <dbReference type="ChEBI" id="CHEBI:57945"/>
        <dbReference type="ChEBI" id="CHEBI:65315"/>
        <dbReference type="ChEBI" id="CHEBI:74443"/>
    </reaction>
</comment>
<evidence type="ECO:0000313" key="16">
    <source>
        <dbReference type="EMBL" id="QNB47407.1"/>
    </source>
</evidence>
<dbReference type="OrthoDB" id="9764501at2"/>
<sequence length="325" mass="35490">MKIGDVTIPNQVVLAPMAGVTDKAFRMIARKHGCGLVYTEMVSAKALTYKNIKTKALLDIEGEEQPISVQLFGSEPHIMAEAARIAVQEGAKIIDVNMGCPVPKVVKNGEGSALLENPQLAQAIVQAMVSAVDVPITVKMRIGWDRNHIVASEFAKKMEEAGASAVAVHGRTRDQYYSGKADWDIIKEVKANLSIPVIGNGDVWSPEDAKNMLEKTGCDAVMIGRGIMGNPWLISRTLQYLKGEKVLAPPTIREKIRGAIEHLDLTISFKGEDIGVREIRKHLAWYLKGLSHTAPLKDAIFKATKRSQVVGLLEEYLEKVTAGSQ</sequence>
<evidence type="ECO:0000256" key="11">
    <source>
        <dbReference type="ARBA" id="ARBA00048802"/>
    </source>
</evidence>
<reference evidence="16 17" key="1">
    <citation type="journal article" date="2019" name="Front. Microbiol.">
        <title>Thermoanaerosceptrum fracticalcis gen. nov. sp. nov., a Novel Fumarate-Fermenting Microorganism From a Deep Fractured Carbonate Aquifer of the US Great Basin.</title>
        <authorList>
            <person name="Hamilton-Brehm S.D."/>
            <person name="Stewart L.E."/>
            <person name="Zavarin M."/>
            <person name="Caldwell M."/>
            <person name="Lawson P.A."/>
            <person name="Onstott T.C."/>
            <person name="Grzymski J."/>
            <person name="Neveux I."/>
            <person name="Lollar B.S."/>
            <person name="Russell C.E."/>
            <person name="Moser D.P."/>
        </authorList>
    </citation>
    <scope>NUCLEOTIDE SEQUENCE [LARGE SCALE GENOMIC DNA]</scope>
    <source>
        <strain evidence="16 17">DRI-13</strain>
    </source>
</reference>
<protein>
    <recommendedName>
        <fullName evidence="12">tRNA-dihydrouridine synthase</fullName>
        <ecNumber evidence="12">1.3.1.-</ecNumber>
    </recommendedName>
</protein>
<dbReference type="GO" id="GO:0017150">
    <property type="term" value="F:tRNA dihydrouridine synthase activity"/>
    <property type="evidence" value="ECO:0007669"/>
    <property type="project" value="InterPro"/>
</dbReference>
<keyword evidence="5 12" id="KW-0288">FMN</keyword>
<dbReference type="EMBL" id="CP045798">
    <property type="protein sequence ID" value="QNB47407.1"/>
    <property type="molecule type" value="Genomic_DNA"/>
</dbReference>
<evidence type="ECO:0000256" key="7">
    <source>
        <dbReference type="ARBA" id="ARBA00022857"/>
    </source>
</evidence>
<keyword evidence="17" id="KW-1185">Reference proteome</keyword>
<feature type="binding site" evidence="14">
    <location>
        <begin position="16"/>
        <end position="18"/>
    </location>
    <ligand>
        <name>FMN</name>
        <dbReference type="ChEBI" id="CHEBI:58210"/>
    </ligand>
</feature>
<accession>A0A7G6E5Q3</accession>
<dbReference type="GO" id="GO:0050660">
    <property type="term" value="F:flavin adenine dinucleotide binding"/>
    <property type="evidence" value="ECO:0007669"/>
    <property type="project" value="InterPro"/>
</dbReference>
<evidence type="ECO:0000256" key="9">
    <source>
        <dbReference type="ARBA" id="ARBA00023002"/>
    </source>
</evidence>
<keyword evidence="3" id="KW-0820">tRNA-binding</keyword>
<feature type="binding site" evidence="14">
    <location>
        <position position="169"/>
    </location>
    <ligand>
        <name>FMN</name>
        <dbReference type="ChEBI" id="CHEBI:58210"/>
    </ligand>
</feature>
<dbReference type="InterPro" id="IPR013785">
    <property type="entry name" value="Aldolase_TIM"/>
</dbReference>
<dbReference type="InterPro" id="IPR001269">
    <property type="entry name" value="DUS_fam"/>
</dbReference>
<dbReference type="InterPro" id="IPR018517">
    <property type="entry name" value="tRNA_hU_synthase_CS"/>
</dbReference>
<proteinExistence type="inferred from homology"/>
<dbReference type="AlphaFoldDB" id="A0A7G6E5Q3"/>
<feature type="domain" description="DUS-like FMN-binding" evidence="15">
    <location>
        <begin position="14"/>
        <end position="314"/>
    </location>
</feature>
<dbReference type="PANTHER" id="PTHR45846:SF1">
    <property type="entry name" value="TRNA-DIHYDROURIDINE(47) SYNTHASE [NAD(P)(+)]-LIKE"/>
    <property type="match status" value="1"/>
</dbReference>
<dbReference type="KEGG" id="tfr:BR63_14575"/>
<feature type="binding site" evidence="14">
    <location>
        <position position="139"/>
    </location>
    <ligand>
        <name>FMN</name>
        <dbReference type="ChEBI" id="CHEBI:58210"/>
    </ligand>
</feature>
<dbReference type="Gene3D" id="1.10.1200.80">
    <property type="entry name" value="Putative flavin oxidoreducatase, domain 2"/>
    <property type="match status" value="1"/>
</dbReference>
<evidence type="ECO:0000256" key="4">
    <source>
        <dbReference type="ARBA" id="ARBA00022630"/>
    </source>
</evidence>
<comment type="function">
    <text evidence="2 12">Catalyzes the synthesis of 5,6-dihydrouridine (D), a modified base found in the D-loop of most tRNAs, via the reduction of the C5-C6 double bond in target uridines.</text>
</comment>
<evidence type="ECO:0000256" key="2">
    <source>
        <dbReference type="ARBA" id="ARBA00002790"/>
    </source>
</evidence>
<name>A0A7G6E5Q3_THEFR</name>
<keyword evidence="14" id="KW-0547">Nucleotide-binding</keyword>
<dbReference type="Gene3D" id="3.20.20.70">
    <property type="entry name" value="Aldolase class I"/>
    <property type="match status" value="1"/>
</dbReference>
<keyword evidence="7" id="KW-0521">NADP</keyword>
<dbReference type="NCBIfam" id="TIGR00737">
    <property type="entry name" value="nifR3_yhdG"/>
    <property type="match status" value="1"/>
</dbReference>
<dbReference type="PANTHER" id="PTHR45846">
    <property type="entry name" value="TRNA-DIHYDROURIDINE(47) SYNTHASE [NAD(P)(+)]-LIKE"/>
    <property type="match status" value="1"/>
</dbReference>
<dbReference type="InterPro" id="IPR004652">
    <property type="entry name" value="DusB-like"/>
</dbReference>
<dbReference type="EC" id="1.3.1.-" evidence="12"/>
<evidence type="ECO:0000256" key="8">
    <source>
        <dbReference type="ARBA" id="ARBA00022884"/>
    </source>
</evidence>
<comment type="similarity">
    <text evidence="12">Belongs to the dus family.</text>
</comment>
<dbReference type="PROSITE" id="PS01136">
    <property type="entry name" value="UPF0034"/>
    <property type="match status" value="1"/>
</dbReference>
<dbReference type="GO" id="GO:0000049">
    <property type="term" value="F:tRNA binding"/>
    <property type="evidence" value="ECO:0007669"/>
    <property type="project" value="UniProtKB-KW"/>
</dbReference>
<evidence type="ECO:0000256" key="3">
    <source>
        <dbReference type="ARBA" id="ARBA00022555"/>
    </source>
</evidence>
<comment type="cofactor">
    <cofactor evidence="1 12 14">
        <name>FMN</name>
        <dbReference type="ChEBI" id="CHEBI:58210"/>
    </cofactor>
</comment>
<organism evidence="16 17">
    <name type="scientific">Thermanaerosceptrum fracticalcis</name>
    <dbReference type="NCBI Taxonomy" id="1712410"/>
    <lineage>
        <taxon>Bacteria</taxon>
        <taxon>Bacillati</taxon>
        <taxon>Bacillota</taxon>
        <taxon>Clostridia</taxon>
        <taxon>Eubacteriales</taxon>
        <taxon>Peptococcaceae</taxon>
        <taxon>Thermanaerosceptrum</taxon>
    </lineage>
</organism>
<gene>
    <name evidence="16" type="primary">dusB</name>
    <name evidence="16" type="ORF">BR63_14575</name>
</gene>
<dbReference type="SUPFAM" id="SSF51395">
    <property type="entry name" value="FMN-linked oxidoreductases"/>
    <property type="match status" value="1"/>
</dbReference>
<feature type="binding site" evidence="14">
    <location>
        <begin position="224"/>
        <end position="225"/>
    </location>
    <ligand>
        <name>FMN</name>
        <dbReference type="ChEBI" id="CHEBI:58210"/>
    </ligand>
</feature>
<keyword evidence="6 12" id="KW-0819">tRNA processing</keyword>
<dbReference type="Proteomes" id="UP000515847">
    <property type="component" value="Chromosome"/>
</dbReference>
<keyword evidence="9 12" id="KW-0560">Oxidoreductase</keyword>
<evidence type="ECO:0000259" key="15">
    <source>
        <dbReference type="Pfam" id="PF01207"/>
    </source>
</evidence>
<evidence type="ECO:0000313" key="17">
    <source>
        <dbReference type="Proteomes" id="UP000515847"/>
    </source>
</evidence>
<evidence type="ECO:0000256" key="13">
    <source>
        <dbReference type="PIRSR" id="PIRSR006621-1"/>
    </source>
</evidence>
<dbReference type="CDD" id="cd02801">
    <property type="entry name" value="DUS_like_FMN"/>
    <property type="match status" value="1"/>
</dbReference>
<dbReference type="PIRSF" id="PIRSF006621">
    <property type="entry name" value="Dus"/>
    <property type="match status" value="1"/>
</dbReference>
<keyword evidence="8" id="KW-0694">RNA-binding</keyword>
<evidence type="ECO:0000256" key="6">
    <source>
        <dbReference type="ARBA" id="ARBA00022694"/>
    </source>
</evidence>
<feature type="active site" description="Proton donor" evidence="13">
    <location>
        <position position="100"/>
    </location>
</feature>
<evidence type="ECO:0000256" key="14">
    <source>
        <dbReference type="PIRSR" id="PIRSR006621-2"/>
    </source>
</evidence>
<feature type="binding site" evidence="14">
    <location>
        <position position="70"/>
    </location>
    <ligand>
        <name>FMN</name>
        <dbReference type="ChEBI" id="CHEBI:58210"/>
    </ligand>
</feature>
<dbReference type="RefSeq" id="WP_034425244.1">
    <property type="nucleotide sequence ID" value="NZ_CP045798.1"/>
</dbReference>
<dbReference type="InterPro" id="IPR035587">
    <property type="entry name" value="DUS-like_FMN-bd"/>
</dbReference>
<evidence type="ECO:0000256" key="12">
    <source>
        <dbReference type="PIRNR" id="PIRNR006621"/>
    </source>
</evidence>
<keyword evidence="4 12" id="KW-0285">Flavoprotein</keyword>
<evidence type="ECO:0000256" key="10">
    <source>
        <dbReference type="ARBA" id="ARBA00048205"/>
    </source>
</evidence>
<dbReference type="InterPro" id="IPR024036">
    <property type="entry name" value="tRNA-dHydroUridine_Synthase_C"/>
</dbReference>
<evidence type="ECO:0000256" key="1">
    <source>
        <dbReference type="ARBA" id="ARBA00001917"/>
    </source>
</evidence>
<comment type="catalytic activity">
    <reaction evidence="10">
        <text>a 5,6-dihydrouridine in tRNA + NADP(+) = a uridine in tRNA + NADPH + H(+)</text>
        <dbReference type="Rhea" id="RHEA:23624"/>
        <dbReference type="Rhea" id="RHEA-COMP:13339"/>
        <dbReference type="Rhea" id="RHEA-COMP:13887"/>
        <dbReference type="ChEBI" id="CHEBI:15378"/>
        <dbReference type="ChEBI" id="CHEBI:57783"/>
        <dbReference type="ChEBI" id="CHEBI:58349"/>
        <dbReference type="ChEBI" id="CHEBI:65315"/>
        <dbReference type="ChEBI" id="CHEBI:74443"/>
    </reaction>
</comment>
<dbReference type="Pfam" id="PF01207">
    <property type="entry name" value="Dus"/>
    <property type="match status" value="1"/>
</dbReference>